<dbReference type="Pfam" id="PF00963">
    <property type="entry name" value="Cohesin"/>
    <property type="match status" value="1"/>
</dbReference>
<dbReference type="InterPro" id="IPR002102">
    <property type="entry name" value="Cohesin_dom"/>
</dbReference>
<feature type="transmembrane region" description="Helical" evidence="1">
    <location>
        <begin position="156"/>
        <end position="176"/>
    </location>
</feature>
<dbReference type="Gene3D" id="2.60.40.680">
    <property type="match status" value="1"/>
</dbReference>
<keyword evidence="4" id="KW-1185">Reference proteome</keyword>
<evidence type="ECO:0000256" key="1">
    <source>
        <dbReference type="SAM" id="Phobius"/>
    </source>
</evidence>
<evidence type="ECO:0000313" key="4">
    <source>
        <dbReference type="Proteomes" id="UP001183006"/>
    </source>
</evidence>
<feature type="domain" description="Cohesin" evidence="2">
    <location>
        <begin position="23"/>
        <end position="148"/>
    </location>
</feature>
<gene>
    <name evidence="3" type="ORF">RE476_08595</name>
</gene>
<name>A0AA51UE22_9EURY</name>
<dbReference type="EMBL" id="CP133594">
    <property type="protein sequence ID" value="WMW21460.1"/>
    <property type="molecule type" value="Genomic_DNA"/>
</dbReference>
<organism evidence="3 4">
    <name type="scientific">Methanolobus mangrovi</name>
    <dbReference type="NCBI Taxonomy" id="3072977"/>
    <lineage>
        <taxon>Archaea</taxon>
        <taxon>Methanobacteriati</taxon>
        <taxon>Methanobacteriota</taxon>
        <taxon>Stenosarchaea group</taxon>
        <taxon>Methanomicrobia</taxon>
        <taxon>Methanosarcinales</taxon>
        <taxon>Methanosarcinaceae</taxon>
        <taxon>Methanolobus</taxon>
    </lineage>
</organism>
<dbReference type="SUPFAM" id="SSF49384">
    <property type="entry name" value="Carbohydrate-binding domain"/>
    <property type="match status" value="1"/>
</dbReference>
<dbReference type="Proteomes" id="UP001183006">
    <property type="component" value="Chromosome"/>
</dbReference>
<keyword evidence="1" id="KW-0472">Membrane</keyword>
<proteinExistence type="predicted"/>
<dbReference type="GO" id="GO:0030246">
    <property type="term" value="F:carbohydrate binding"/>
    <property type="evidence" value="ECO:0007669"/>
    <property type="project" value="InterPro"/>
</dbReference>
<keyword evidence="1" id="KW-0812">Transmembrane</keyword>
<dbReference type="CDD" id="cd08547">
    <property type="entry name" value="Type_II_cohesin"/>
    <property type="match status" value="1"/>
</dbReference>
<evidence type="ECO:0000259" key="2">
    <source>
        <dbReference type="Pfam" id="PF00963"/>
    </source>
</evidence>
<dbReference type="AlphaFoldDB" id="A0AA51UE22"/>
<dbReference type="RefSeq" id="WP_309307246.1">
    <property type="nucleotide sequence ID" value="NZ_CP133594.1"/>
</dbReference>
<reference evidence="3" key="1">
    <citation type="submission" date="2023-08" db="EMBL/GenBank/DDBJ databases">
        <title>Methanolobus mangrovi sp. nov. and Methanolobus sediminis sp. nov, two novel methylotrophic methanogens isolated from mangrove sediments in China.</title>
        <authorList>
            <person name="Zhou J."/>
        </authorList>
    </citation>
    <scope>NUCLEOTIDE SEQUENCE</scope>
    <source>
        <strain evidence="3">FTZ2</strain>
    </source>
</reference>
<dbReference type="InterPro" id="IPR008965">
    <property type="entry name" value="CBM2/CBM3_carb-bd_dom_sf"/>
</dbReference>
<dbReference type="GO" id="GO:0000272">
    <property type="term" value="P:polysaccharide catabolic process"/>
    <property type="evidence" value="ECO:0007669"/>
    <property type="project" value="InterPro"/>
</dbReference>
<accession>A0AA51UE22</accession>
<dbReference type="GeneID" id="84230194"/>
<evidence type="ECO:0000313" key="3">
    <source>
        <dbReference type="EMBL" id="WMW21460.1"/>
    </source>
</evidence>
<dbReference type="KEGG" id="mmav:RE476_08595"/>
<keyword evidence="1" id="KW-1133">Transmembrane helix</keyword>
<sequence>MKWILFSLLLFCFISSASGAELTVSIDDMQAASGSSIELPIVLRDAEDVGSMDLVLKYDAEVLQATSVKTSDIGKNAFIESNTANEGEVIIALADASGISGDGPVVKISFMVVGDAGSSCAVTLEEAKIHNTELVELVTGTEDGTVTVTEASGKNAGYASVALYVVAIFGLCAMIINRNE</sequence>
<protein>
    <submittedName>
        <fullName evidence="3">Cohesin domain-containing protein</fullName>
    </submittedName>
</protein>